<dbReference type="InterPro" id="IPR002108">
    <property type="entry name" value="ADF-H"/>
</dbReference>
<dbReference type="InterPro" id="IPR045024">
    <property type="entry name" value="NDH-2"/>
</dbReference>
<keyword evidence="9" id="KW-1185">Reference proteome</keyword>
<dbReference type="GO" id="GO:0005739">
    <property type="term" value="C:mitochondrion"/>
    <property type="evidence" value="ECO:0007669"/>
    <property type="project" value="TreeGrafter"/>
</dbReference>
<gene>
    <name evidence="8" type="ORF">B0A49_11361</name>
</gene>
<dbReference type="OrthoDB" id="5376590at2759"/>
<evidence type="ECO:0000259" key="7">
    <source>
        <dbReference type="PROSITE" id="PS51263"/>
    </source>
</evidence>
<dbReference type="EMBL" id="NAJN01002673">
    <property type="protein sequence ID" value="TKA50031.1"/>
    <property type="molecule type" value="Genomic_DNA"/>
</dbReference>
<dbReference type="GO" id="GO:0003954">
    <property type="term" value="F:NADH dehydrogenase activity"/>
    <property type="evidence" value="ECO:0007669"/>
    <property type="project" value="InterPro"/>
</dbReference>
<dbReference type="SUPFAM" id="SSF55753">
    <property type="entry name" value="Actin depolymerizing proteins"/>
    <property type="match status" value="1"/>
</dbReference>
<evidence type="ECO:0000256" key="6">
    <source>
        <dbReference type="SAM" id="Phobius"/>
    </source>
</evidence>
<keyword evidence="2" id="KW-0285">Flavoprotein</keyword>
<comment type="similarity">
    <text evidence="1">Belongs to the NADH dehydrogenase family.</text>
</comment>
<name>A0A4U0VKX4_9PEZI</name>
<feature type="transmembrane region" description="Helical" evidence="6">
    <location>
        <begin position="12"/>
        <end position="32"/>
    </location>
</feature>
<dbReference type="SUPFAM" id="SSF51905">
    <property type="entry name" value="FAD/NAD(P)-binding domain"/>
    <property type="match status" value="2"/>
</dbReference>
<evidence type="ECO:0000256" key="4">
    <source>
        <dbReference type="ARBA" id="ARBA00023002"/>
    </source>
</evidence>
<keyword evidence="5" id="KW-0520">NAD</keyword>
<feature type="domain" description="ADF-H" evidence="7">
    <location>
        <begin position="302"/>
        <end position="455"/>
    </location>
</feature>
<proteinExistence type="inferred from homology"/>
<dbReference type="GO" id="GO:0003779">
    <property type="term" value="F:actin binding"/>
    <property type="evidence" value="ECO:0007669"/>
    <property type="project" value="InterPro"/>
</dbReference>
<dbReference type="SMART" id="SM00102">
    <property type="entry name" value="ADF"/>
    <property type="match status" value="1"/>
</dbReference>
<keyword evidence="6" id="KW-0472">Membrane</keyword>
<evidence type="ECO:0000256" key="2">
    <source>
        <dbReference type="ARBA" id="ARBA00022630"/>
    </source>
</evidence>
<keyword evidence="6" id="KW-0812">Transmembrane</keyword>
<comment type="caution">
    <text evidence="8">The sequence shown here is derived from an EMBL/GenBank/DDBJ whole genome shotgun (WGS) entry which is preliminary data.</text>
</comment>
<dbReference type="STRING" id="331657.A0A4U0VKX4"/>
<dbReference type="InterPro" id="IPR023753">
    <property type="entry name" value="FAD/NAD-binding_dom"/>
</dbReference>
<keyword evidence="3" id="KW-0274">FAD</keyword>
<evidence type="ECO:0000313" key="9">
    <source>
        <dbReference type="Proteomes" id="UP000308768"/>
    </source>
</evidence>
<accession>A0A4U0VKX4</accession>
<sequence length="456" mass="50996">MADQLLLPGATLFYSGFFVLASGALVLAFFVYDYSTYREDTDTEDLAVSELALNPLRGGPKDLPIANHLVDDDDSPEKKGSKHKPKLVILGTGWGSVALLKQLNPEDYHITVVSPSNHFLFTPLLPSATVGTLELRSLVEPIRRIVSKVRGHFLKASAIDVDFSEKLVECVVTEGDQQRHFYLPYDKLVIGVGSITNPHGVKGLENCHFLKDISDARRIRNQIVRNLELACLPTTPDDERRRLLSFVVSGGGPTGVEFAAELFDMLNEDLTKYYPKILRNEISVHVLQSRGHILNTYDEALSIYAESRFANDQVDIQTNSRVKEVTPDRVIYTQKDEKGEVVTKELPMGFCLWSTGVAQTEFCQNLANKLDELGDELPDHSPRFVLLSYPLTLSSGRLSVPYVMLYYLPVTCDSELRMLYAGAKELMRNTAEVGKIIEIDTAEDLEEIEEKLKGEP</sequence>
<keyword evidence="6" id="KW-1133">Transmembrane helix</keyword>
<dbReference type="Gene3D" id="3.50.50.100">
    <property type="match status" value="1"/>
</dbReference>
<dbReference type="Proteomes" id="UP000308768">
    <property type="component" value="Unassembled WGS sequence"/>
</dbReference>
<protein>
    <recommendedName>
        <fullName evidence="7">ADF-H domain-containing protein</fullName>
    </recommendedName>
</protein>
<reference evidence="8 9" key="1">
    <citation type="submission" date="2017-03" db="EMBL/GenBank/DDBJ databases">
        <title>Genomes of endolithic fungi from Antarctica.</title>
        <authorList>
            <person name="Coleine C."/>
            <person name="Masonjones S."/>
            <person name="Stajich J.E."/>
        </authorList>
    </citation>
    <scope>NUCLEOTIDE SEQUENCE [LARGE SCALE GENOMIC DNA]</scope>
    <source>
        <strain evidence="8 9">CCFEE 5187</strain>
    </source>
</reference>
<dbReference type="Pfam" id="PF07992">
    <property type="entry name" value="Pyr_redox_2"/>
    <property type="match status" value="1"/>
</dbReference>
<evidence type="ECO:0000256" key="3">
    <source>
        <dbReference type="ARBA" id="ARBA00022827"/>
    </source>
</evidence>
<organism evidence="8 9">
    <name type="scientific">Cryomyces minteri</name>
    <dbReference type="NCBI Taxonomy" id="331657"/>
    <lineage>
        <taxon>Eukaryota</taxon>
        <taxon>Fungi</taxon>
        <taxon>Dikarya</taxon>
        <taxon>Ascomycota</taxon>
        <taxon>Pezizomycotina</taxon>
        <taxon>Dothideomycetes</taxon>
        <taxon>Dothideomycetes incertae sedis</taxon>
        <taxon>Cryomyces</taxon>
    </lineage>
</organism>
<evidence type="ECO:0000256" key="1">
    <source>
        <dbReference type="ARBA" id="ARBA00005272"/>
    </source>
</evidence>
<dbReference type="InterPro" id="IPR036188">
    <property type="entry name" value="FAD/NAD-bd_sf"/>
</dbReference>
<keyword evidence="4" id="KW-0560">Oxidoreductase</keyword>
<dbReference type="PANTHER" id="PTHR43706:SF50">
    <property type="entry name" value="NADH DEHYDROGENASE (UBIQUINONE)-RELATED"/>
    <property type="match status" value="1"/>
</dbReference>
<dbReference type="PANTHER" id="PTHR43706">
    <property type="entry name" value="NADH DEHYDROGENASE"/>
    <property type="match status" value="1"/>
</dbReference>
<evidence type="ECO:0000256" key="5">
    <source>
        <dbReference type="ARBA" id="ARBA00023027"/>
    </source>
</evidence>
<dbReference type="AlphaFoldDB" id="A0A4U0VKX4"/>
<evidence type="ECO:0000313" key="8">
    <source>
        <dbReference type="EMBL" id="TKA50031.1"/>
    </source>
</evidence>
<dbReference type="PROSITE" id="PS51263">
    <property type="entry name" value="ADF_H"/>
    <property type="match status" value="1"/>
</dbReference>